<keyword evidence="2" id="KW-1185">Reference proteome</keyword>
<evidence type="ECO:0000313" key="2">
    <source>
        <dbReference type="Proteomes" id="UP000242715"/>
    </source>
</evidence>
<evidence type="ECO:0000313" key="1">
    <source>
        <dbReference type="EMBL" id="GAU41953.1"/>
    </source>
</evidence>
<dbReference type="EMBL" id="DF973891">
    <property type="protein sequence ID" value="GAU41953.1"/>
    <property type="molecule type" value="Genomic_DNA"/>
</dbReference>
<accession>A0A2Z6NJ56</accession>
<proteinExistence type="predicted"/>
<protein>
    <submittedName>
        <fullName evidence="1">Uncharacterized protein</fullName>
    </submittedName>
</protein>
<organism evidence="1 2">
    <name type="scientific">Trifolium subterraneum</name>
    <name type="common">Subterranean clover</name>
    <dbReference type="NCBI Taxonomy" id="3900"/>
    <lineage>
        <taxon>Eukaryota</taxon>
        <taxon>Viridiplantae</taxon>
        <taxon>Streptophyta</taxon>
        <taxon>Embryophyta</taxon>
        <taxon>Tracheophyta</taxon>
        <taxon>Spermatophyta</taxon>
        <taxon>Magnoliopsida</taxon>
        <taxon>eudicotyledons</taxon>
        <taxon>Gunneridae</taxon>
        <taxon>Pentapetalae</taxon>
        <taxon>rosids</taxon>
        <taxon>fabids</taxon>
        <taxon>Fabales</taxon>
        <taxon>Fabaceae</taxon>
        <taxon>Papilionoideae</taxon>
        <taxon>50 kb inversion clade</taxon>
        <taxon>NPAAA clade</taxon>
        <taxon>Hologalegina</taxon>
        <taxon>IRL clade</taxon>
        <taxon>Trifolieae</taxon>
        <taxon>Trifolium</taxon>
    </lineage>
</organism>
<dbReference type="AlphaFoldDB" id="A0A2Z6NJ56"/>
<sequence length="169" mass="18137">MVGITMACAITTMRGSTSHGSAEGGVARLTCRSGMFVSSIRVQCQEIRSRFRRQFQILIADSIGSRLNIGEKVSLRIKGGWVSVGTANTAGMDVEEGVVFHEPSAKETSDNPLDNISGEGDKVAAAEQFVDALSPSRDCVDGKTVISECSLGESDDRDVRTKDMAKRMM</sequence>
<name>A0A2Z6NJ56_TRISU</name>
<dbReference type="Proteomes" id="UP000242715">
    <property type="component" value="Unassembled WGS sequence"/>
</dbReference>
<reference evidence="2" key="1">
    <citation type="journal article" date="2017" name="Front. Plant Sci.">
        <title>Climate Clever Clovers: New Paradigm to Reduce the Environmental Footprint of Ruminants by Breeding Low Methanogenic Forages Utilizing Haplotype Variation.</title>
        <authorList>
            <person name="Kaur P."/>
            <person name="Appels R."/>
            <person name="Bayer P.E."/>
            <person name="Keeble-Gagnere G."/>
            <person name="Wang J."/>
            <person name="Hirakawa H."/>
            <person name="Shirasawa K."/>
            <person name="Vercoe P."/>
            <person name="Stefanova K."/>
            <person name="Durmic Z."/>
            <person name="Nichols P."/>
            <person name="Revell C."/>
            <person name="Isobe S.N."/>
            <person name="Edwards D."/>
            <person name="Erskine W."/>
        </authorList>
    </citation>
    <scope>NUCLEOTIDE SEQUENCE [LARGE SCALE GENOMIC DNA]</scope>
    <source>
        <strain evidence="2">cv. Daliak</strain>
    </source>
</reference>
<gene>
    <name evidence="1" type="ORF">TSUD_380580</name>
</gene>